<evidence type="ECO:0000313" key="2">
    <source>
        <dbReference type="Proteomes" id="UP001057402"/>
    </source>
</evidence>
<accession>A0ACB9P0L3</accession>
<dbReference type="Proteomes" id="UP001057402">
    <property type="component" value="Chromosome 7"/>
</dbReference>
<name>A0ACB9P0L3_9MYRT</name>
<sequence>MASTSSSLQLAWFSTYQVPPNEDEDDPFSFSSHLPSLELEGKGQAPLDWNHYLPFEQEICNWELSPLNATVHDHDSSSDTASAPLGVVEPLWSMLDYQLNCPTPTPDLIPAGIGETLAYSLEEMGQFAGPAELPSENCRDGGVAATALPRNGEHMAKRPPRECEDGIGIMNAKGLSKKAISRYFYMPITQAAKELNVGLTLLKRRCRELGIRRWPHRKLMSLQTLIKNVQEIGGESESCVGKKNIVVEILEQERKLLEEVPDVQLKEKTKRLRQACFKANYKKRKILGAAAETVV</sequence>
<dbReference type="EMBL" id="CM042886">
    <property type="protein sequence ID" value="KAI4341447.1"/>
    <property type="molecule type" value="Genomic_DNA"/>
</dbReference>
<comment type="caution">
    <text evidence="1">The sequence shown here is derived from an EMBL/GenBank/DDBJ whole genome shotgun (WGS) entry which is preliminary data.</text>
</comment>
<gene>
    <name evidence="1" type="ORF">MLD38_026172</name>
</gene>
<evidence type="ECO:0000313" key="1">
    <source>
        <dbReference type="EMBL" id="KAI4341447.1"/>
    </source>
</evidence>
<protein>
    <submittedName>
        <fullName evidence="1">Uncharacterized protein</fullName>
    </submittedName>
</protein>
<proteinExistence type="predicted"/>
<reference evidence="2" key="1">
    <citation type="journal article" date="2023" name="Front. Plant Sci.">
        <title>Chromosomal-level genome assembly of Melastoma candidum provides insights into trichome evolution.</title>
        <authorList>
            <person name="Zhong Y."/>
            <person name="Wu W."/>
            <person name="Sun C."/>
            <person name="Zou P."/>
            <person name="Liu Y."/>
            <person name="Dai S."/>
            <person name="Zhou R."/>
        </authorList>
    </citation>
    <scope>NUCLEOTIDE SEQUENCE [LARGE SCALE GENOMIC DNA]</scope>
</reference>
<organism evidence="1 2">
    <name type="scientific">Melastoma candidum</name>
    <dbReference type="NCBI Taxonomy" id="119954"/>
    <lineage>
        <taxon>Eukaryota</taxon>
        <taxon>Viridiplantae</taxon>
        <taxon>Streptophyta</taxon>
        <taxon>Embryophyta</taxon>
        <taxon>Tracheophyta</taxon>
        <taxon>Spermatophyta</taxon>
        <taxon>Magnoliopsida</taxon>
        <taxon>eudicotyledons</taxon>
        <taxon>Gunneridae</taxon>
        <taxon>Pentapetalae</taxon>
        <taxon>rosids</taxon>
        <taxon>malvids</taxon>
        <taxon>Myrtales</taxon>
        <taxon>Melastomataceae</taxon>
        <taxon>Melastomatoideae</taxon>
        <taxon>Melastomateae</taxon>
        <taxon>Melastoma</taxon>
    </lineage>
</organism>
<keyword evidence="2" id="KW-1185">Reference proteome</keyword>